<dbReference type="SUPFAM" id="SSF51695">
    <property type="entry name" value="PLC-like phosphodiesterases"/>
    <property type="match status" value="1"/>
</dbReference>
<dbReference type="RefSeq" id="WP_378749132.1">
    <property type="nucleotide sequence ID" value="NZ_JBHSSV010000001.1"/>
</dbReference>
<dbReference type="PANTHER" id="PTHR46211:SF14">
    <property type="entry name" value="GLYCEROPHOSPHODIESTER PHOSPHODIESTERASE"/>
    <property type="match status" value="1"/>
</dbReference>
<sequence>MTADRHPFFSAAAPRVLAHRGLVSEPDASDGIAENTVAAVAAAQAIGIDIVESDCHLTSDGHVVLFHDDDLVRVADDPRRVDAVSLAELESLMADKGGLLTLAQALETFPTLRFNLDVKSEQVADPLGRLIAPAADRVLVASFSDARRRRALAAAHDAGATLRPATSAGTTTITKVLAAIAIGARSLAQRALRGIDALQVPERQRGIPIVTPRLLSMAHSVGVEVHVWTINDPSDMRRLVDAGVDGIVTDRGDLAVELFPRGR</sequence>
<dbReference type="Proteomes" id="UP001597042">
    <property type="component" value="Unassembled WGS sequence"/>
</dbReference>
<keyword evidence="3" id="KW-1185">Reference proteome</keyword>
<evidence type="ECO:0000313" key="3">
    <source>
        <dbReference type="Proteomes" id="UP001597042"/>
    </source>
</evidence>
<reference evidence="3" key="1">
    <citation type="journal article" date="2019" name="Int. J. Syst. Evol. Microbiol.">
        <title>The Global Catalogue of Microorganisms (GCM) 10K type strain sequencing project: providing services to taxonomists for standard genome sequencing and annotation.</title>
        <authorList>
            <consortium name="The Broad Institute Genomics Platform"/>
            <consortium name="The Broad Institute Genome Sequencing Center for Infectious Disease"/>
            <person name="Wu L."/>
            <person name="Ma J."/>
        </authorList>
    </citation>
    <scope>NUCLEOTIDE SEQUENCE [LARGE SCALE GENOMIC DNA]</scope>
    <source>
        <strain evidence="3">CCUG 50754</strain>
    </source>
</reference>
<evidence type="ECO:0000259" key="1">
    <source>
        <dbReference type="PROSITE" id="PS51704"/>
    </source>
</evidence>
<accession>A0ABW2ZTQ3</accession>
<dbReference type="EMBL" id="JBHTIM010000001">
    <property type="protein sequence ID" value="MFD0781636.1"/>
    <property type="molecule type" value="Genomic_DNA"/>
</dbReference>
<dbReference type="InterPro" id="IPR017946">
    <property type="entry name" value="PLC-like_Pdiesterase_TIM-brl"/>
</dbReference>
<organism evidence="2 3">
    <name type="scientific">Microbacterium koreense</name>
    <dbReference type="NCBI Taxonomy" id="323761"/>
    <lineage>
        <taxon>Bacteria</taxon>
        <taxon>Bacillati</taxon>
        <taxon>Actinomycetota</taxon>
        <taxon>Actinomycetes</taxon>
        <taxon>Micrococcales</taxon>
        <taxon>Microbacteriaceae</taxon>
        <taxon>Microbacterium</taxon>
    </lineage>
</organism>
<gene>
    <name evidence="2" type="ORF">ACFQZV_10070</name>
</gene>
<proteinExistence type="predicted"/>
<feature type="domain" description="GP-PDE" evidence="1">
    <location>
        <begin position="14"/>
        <end position="259"/>
    </location>
</feature>
<protein>
    <submittedName>
        <fullName evidence="2">Glycerophosphodiester phosphodiesterase family protein</fullName>
    </submittedName>
</protein>
<dbReference type="InterPro" id="IPR030395">
    <property type="entry name" value="GP_PDE_dom"/>
</dbReference>
<comment type="caution">
    <text evidence="2">The sequence shown here is derived from an EMBL/GenBank/DDBJ whole genome shotgun (WGS) entry which is preliminary data.</text>
</comment>
<dbReference type="Pfam" id="PF03009">
    <property type="entry name" value="GDPD"/>
    <property type="match status" value="1"/>
</dbReference>
<name>A0ABW2ZTQ3_9MICO</name>
<dbReference type="PROSITE" id="PS51704">
    <property type="entry name" value="GP_PDE"/>
    <property type="match status" value="1"/>
</dbReference>
<evidence type="ECO:0000313" key="2">
    <source>
        <dbReference type="EMBL" id="MFD0781636.1"/>
    </source>
</evidence>
<dbReference type="PANTHER" id="PTHR46211">
    <property type="entry name" value="GLYCEROPHOSPHORYL DIESTER PHOSPHODIESTERASE"/>
    <property type="match status" value="1"/>
</dbReference>
<dbReference type="Gene3D" id="3.20.20.190">
    <property type="entry name" value="Phosphatidylinositol (PI) phosphodiesterase"/>
    <property type="match status" value="1"/>
</dbReference>